<dbReference type="GO" id="GO:0006508">
    <property type="term" value="P:proteolysis"/>
    <property type="evidence" value="ECO:0007669"/>
    <property type="project" value="UniProtKB-KW"/>
</dbReference>
<dbReference type="EMBL" id="BJON01000024">
    <property type="protein sequence ID" value="GED71904.1"/>
    <property type="molecule type" value="Genomic_DNA"/>
</dbReference>
<comment type="caution">
    <text evidence="10">The sequence shown here is derived from an EMBL/GenBank/DDBJ whole genome shotgun (WGS) entry which is preliminary data.</text>
</comment>
<evidence type="ECO:0000256" key="8">
    <source>
        <dbReference type="PIRSR" id="PIRSR001123-2"/>
    </source>
</evidence>
<evidence type="ECO:0000313" key="11">
    <source>
        <dbReference type="Proteomes" id="UP000036834"/>
    </source>
</evidence>
<dbReference type="PANTHER" id="PTHR32481:SF0">
    <property type="entry name" value="AMINOPEPTIDASE YPDE-RELATED"/>
    <property type="match status" value="1"/>
</dbReference>
<accession>A0A0K9Z1B5</accession>
<protein>
    <submittedName>
        <fullName evidence="9">Aminopeptidase YsdC</fullName>
    </submittedName>
    <submittedName>
        <fullName evidence="10">Peptidase M28</fullName>
    </submittedName>
</protein>
<dbReference type="CDD" id="cd05656">
    <property type="entry name" value="M42_Frv"/>
    <property type="match status" value="1"/>
</dbReference>
<comment type="cofactor">
    <cofactor evidence="8">
        <name>a divalent metal cation</name>
        <dbReference type="ChEBI" id="CHEBI:60240"/>
    </cofactor>
    <text evidence="8">Binds 2 divalent metal cations per subunit.</text>
</comment>
<evidence type="ECO:0000256" key="3">
    <source>
        <dbReference type="ARBA" id="ARBA00022670"/>
    </source>
</evidence>
<keyword evidence="4 8" id="KW-0479">Metal-binding</keyword>
<reference evidence="10" key="2">
    <citation type="submission" date="2015-07" db="EMBL/GenBank/DDBJ databases">
        <title>MeaNS - Measles Nucleotide Surveillance Program.</title>
        <authorList>
            <person name="Tran T."/>
            <person name="Druce J."/>
        </authorList>
    </citation>
    <scope>NUCLEOTIDE SEQUENCE</scope>
    <source>
        <strain evidence="10">DSM 9887</strain>
    </source>
</reference>
<dbReference type="Proteomes" id="UP000036834">
    <property type="component" value="Unassembled WGS sequence"/>
</dbReference>
<dbReference type="Pfam" id="PF05343">
    <property type="entry name" value="Peptidase_M42"/>
    <property type="match status" value="1"/>
</dbReference>
<sequence length="359" mass="38467">MSEWVQILKELSEASGVPGQEQEVRELMRTYLEPYTEELSTDNLGSIVGRKTGIAGGPKVMLMGHMDEVGFMVSRVTKTGFILFQTLGGWSPQVLLAQRVMIKTRKGDIVGVIGSKPPHVSTASDKAKVVEIMEMYIDIGAASADHVKELGIRPGDPIVPICPFTVMANDQMYMGKAFDNRGGCLAAIELVKSLQAVEHPNVVFAGATVQEEVGLRGSGTSTTMIGPDLFIALETGMALDTPGLADSPYLPEIKCGGGPVIALYDKTLVPNTKLRDLLFDTAEEEGIPYQYGAAPGAGTDAGAAHLTGIGVPSIVIAIPARYIHSHASILHHDDVEYTVKLLVALIKKLDQKTVDWIKS</sequence>
<dbReference type="EMBL" id="LGIQ01000001">
    <property type="protein sequence ID" value="KNB74763.1"/>
    <property type="molecule type" value="Genomic_DNA"/>
</dbReference>
<name>A0A0K9Z1B5_9BACL</name>
<evidence type="ECO:0000256" key="7">
    <source>
        <dbReference type="PIRSR" id="PIRSR001123-1"/>
    </source>
</evidence>
<evidence type="ECO:0000256" key="4">
    <source>
        <dbReference type="ARBA" id="ARBA00022723"/>
    </source>
</evidence>
<feature type="binding site" evidence="8">
    <location>
        <position position="234"/>
    </location>
    <ligand>
        <name>Zn(2+)</name>
        <dbReference type="ChEBI" id="CHEBI:29105"/>
        <label>1</label>
    </ligand>
</feature>
<dbReference type="InterPro" id="IPR051464">
    <property type="entry name" value="Peptidase_M42_aminopept"/>
</dbReference>
<evidence type="ECO:0000256" key="2">
    <source>
        <dbReference type="ARBA" id="ARBA00022438"/>
    </source>
</evidence>
<reference evidence="9 12" key="3">
    <citation type="submission" date="2019-06" db="EMBL/GenBank/DDBJ databases">
        <title>Whole genome shotgun sequence of Brevibacillus reuszeri NBRC 15719.</title>
        <authorList>
            <person name="Hosoyama A."/>
            <person name="Uohara A."/>
            <person name="Ohji S."/>
            <person name="Ichikawa N."/>
        </authorList>
    </citation>
    <scope>NUCLEOTIDE SEQUENCE [LARGE SCALE GENOMIC DNA]</scope>
    <source>
        <strain evidence="9 12">NBRC 15719</strain>
    </source>
</reference>
<gene>
    <name evidence="9" type="primary">ysdC_2</name>
    <name evidence="10" type="ORF">ADS79_00080</name>
    <name evidence="9" type="ORF">BRE01_56060</name>
</gene>
<keyword evidence="5" id="KW-0378">Hydrolase</keyword>
<evidence type="ECO:0000313" key="9">
    <source>
        <dbReference type="EMBL" id="GED71904.1"/>
    </source>
</evidence>
<dbReference type="RefSeq" id="WP_049736386.1">
    <property type="nucleotide sequence ID" value="NZ_BJON01000024.1"/>
</dbReference>
<dbReference type="SUPFAM" id="SSF101821">
    <property type="entry name" value="Aminopeptidase/glucanase lid domain"/>
    <property type="match status" value="1"/>
</dbReference>
<feature type="binding site" evidence="8">
    <location>
        <position position="65"/>
    </location>
    <ligand>
        <name>Zn(2+)</name>
        <dbReference type="ChEBI" id="CHEBI:29105"/>
        <label>1</label>
    </ligand>
</feature>
<dbReference type="Gene3D" id="3.40.630.10">
    <property type="entry name" value="Zn peptidases"/>
    <property type="match status" value="1"/>
</dbReference>
<dbReference type="SUPFAM" id="SSF53187">
    <property type="entry name" value="Zn-dependent exopeptidases"/>
    <property type="match status" value="1"/>
</dbReference>
<dbReference type="InterPro" id="IPR023367">
    <property type="entry name" value="Peptidase_M42_dom2"/>
</dbReference>
<dbReference type="Proteomes" id="UP000319578">
    <property type="component" value="Unassembled WGS sequence"/>
</dbReference>
<evidence type="ECO:0000256" key="6">
    <source>
        <dbReference type="PIRNR" id="PIRNR001123"/>
    </source>
</evidence>
<feature type="binding site" evidence="8">
    <location>
        <position position="212"/>
    </location>
    <ligand>
        <name>Zn(2+)</name>
        <dbReference type="ChEBI" id="CHEBI:29105"/>
        <label>2</label>
    </ligand>
</feature>
<dbReference type="AlphaFoldDB" id="A0A0K9Z1B5"/>
<feature type="active site" description="Proton acceptor" evidence="7">
    <location>
        <position position="211"/>
    </location>
</feature>
<keyword evidence="12" id="KW-1185">Reference proteome</keyword>
<evidence type="ECO:0000256" key="5">
    <source>
        <dbReference type="ARBA" id="ARBA00022801"/>
    </source>
</evidence>
<reference evidence="11" key="1">
    <citation type="submission" date="2015-07" db="EMBL/GenBank/DDBJ databases">
        <title>Genome sequencing project for genomic taxonomy and phylogenomics of Bacillus-like bacteria.</title>
        <authorList>
            <person name="Liu B."/>
            <person name="Wang J."/>
            <person name="Zhu Y."/>
            <person name="Liu G."/>
            <person name="Chen Q."/>
            <person name="Chen Z."/>
            <person name="Lan J."/>
            <person name="Che J."/>
            <person name="Ge C."/>
            <person name="Shi H."/>
            <person name="Pan Z."/>
            <person name="Liu X."/>
        </authorList>
    </citation>
    <scope>NUCLEOTIDE SEQUENCE [LARGE SCALE GENOMIC DNA]</scope>
    <source>
        <strain evidence="11">DSM 9887</strain>
    </source>
</reference>
<dbReference type="PATRIC" id="fig|54915.3.peg.20"/>
<keyword evidence="3" id="KW-0645">Protease</keyword>
<evidence type="ECO:0000313" key="12">
    <source>
        <dbReference type="Proteomes" id="UP000319578"/>
    </source>
</evidence>
<dbReference type="PIRSF" id="PIRSF001123">
    <property type="entry name" value="PepA_GA"/>
    <property type="match status" value="1"/>
</dbReference>
<dbReference type="GO" id="GO:0004177">
    <property type="term" value="F:aminopeptidase activity"/>
    <property type="evidence" value="ECO:0007669"/>
    <property type="project" value="UniProtKB-UniRule"/>
</dbReference>
<dbReference type="InterPro" id="IPR008007">
    <property type="entry name" value="Peptidase_M42"/>
</dbReference>
<evidence type="ECO:0000256" key="1">
    <source>
        <dbReference type="ARBA" id="ARBA00006272"/>
    </source>
</evidence>
<keyword evidence="2 9" id="KW-0031">Aminopeptidase</keyword>
<dbReference type="PANTHER" id="PTHR32481">
    <property type="entry name" value="AMINOPEPTIDASE"/>
    <property type="match status" value="1"/>
</dbReference>
<proteinExistence type="inferred from homology"/>
<comment type="similarity">
    <text evidence="1 6">Belongs to the peptidase M42 family.</text>
</comment>
<dbReference type="Gene3D" id="2.40.30.40">
    <property type="entry name" value="Peptidase M42, domain 2"/>
    <property type="match status" value="1"/>
</dbReference>
<feature type="binding site" evidence="8">
    <location>
        <position position="324"/>
    </location>
    <ligand>
        <name>Zn(2+)</name>
        <dbReference type="ChEBI" id="CHEBI:29105"/>
        <label>2</label>
    </ligand>
</feature>
<organism evidence="10 11">
    <name type="scientific">Brevibacillus reuszeri</name>
    <dbReference type="NCBI Taxonomy" id="54915"/>
    <lineage>
        <taxon>Bacteria</taxon>
        <taxon>Bacillati</taxon>
        <taxon>Bacillota</taxon>
        <taxon>Bacilli</taxon>
        <taxon>Bacillales</taxon>
        <taxon>Paenibacillaceae</taxon>
        <taxon>Brevibacillus</taxon>
    </lineage>
</organism>
<dbReference type="OrthoDB" id="9772053at2"/>
<feature type="binding site" evidence="8">
    <location>
        <position position="179"/>
    </location>
    <ligand>
        <name>Zn(2+)</name>
        <dbReference type="ChEBI" id="CHEBI:29105"/>
        <label>1</label>
    </ligand>
</feature>
<feature type="binding site" evidence="8">
    <location>
        <position position="179"/>
    </location>
    <ligand>
        <name>Zn(2+)</name>
        <dbReference type="ChEBI" id="CHEBI:29105"/>
        <label>2</label>
    </ligand>
</feature>
<dbReference type="GO" id="GO:0046872">
    <property type="term" value="F:metal ion binding"/>
    <property type="evidence" value="ECO:0007669"/>
    <property type="project" value="UniProtKB-UniRule"/>
</dbReference>
<evidence type="ECO:0000313" key="10">
    <source>
        <dbReference type="EMBL" id="KNB74763.1"/>
    </source>
</evidence>